<evidence type="ECO:0000313" key="1">
    <source>
        <dbReference type="EMBL" id="MQY09021.1"/>
    </source>
</evidence>
<organism evidence="1 2">
    <name type="scientific">Actinomadura macrotermitis</name>
    <dbReference type="NCBI Taxonomy" id="2585200"/>
    <lineage>
        <taxon>Bacteria</taxon>
        <taxon>Bacillati</taxon>
        <taxon>Actinomycetota</taxon>
        <taxon>Actinomycetes</taxon>
        <taxon>Streptosporangiales</taxon>
        <taxon>Thermomonosporaceae</taxon>
        <taxon>Actinomadura</taxon>
    </lineage>
</organism>
<dbReference type="RefSeq" id="WP_153540371.1">
    <property type="nucleotide sequence ID" value="NZ_WEGH01000005.1"/>
</dbReference>
<dbReference type="InterPro" id="IPR046041">
    <property type="entry name" value="DUF5999"/>
</dbReference>
<dbReference type="Proteomes" id="UP000487268">
    <property type="component" value="Unassembled WGS sequence"/>
</dbReference>
<dbReference type="EMBL" id="WEGH01000005">
    <property type="protein sequence ID" value="MQY09021.1"/>
    <property type="molecule type" value="Genomic_DNA"/>
</dbReference>
<keyword evidence="2" id="KW-1185">Reference proteome</keyword>
<name>A0A7K0C6D0_9ACTN</name>
<comment type="caution">
    <text evidence="1">The sequence shown here is derived from an EMBL/GenBank/DDBJ whole genome shotgun (WGS) entry which is preliminary data.</text>
</comment>
<protein>
    <submittedName>
        <fullName evidence="1">Uncharacterized protein</fullName>
    </submittedName>
</protein>
<sequence>MCPHQTPCPSPDGPNRDAARTVACHPEQGWSLLCNGVVLFEDTGELLPDGAIIAPHRPTDLGVASAA</sequence>
<dbReference type="Pfam" id="PF19462">
    <property type="entry name" value="DUF5999"/>
    <property type="match status" value="1"/>
</dbReference>
<evidence type="ECO:0000313" key="2">
    <source>
        <dbReference type="Proteomes" id="UP000487268"/>
    </source>
</evidence>
<dbReference type="OrthoDB" id="3217111at2"/>
<dbReference type="AlphaFoldDB" id="A0A7K0C6D0"/>
<gene>
    <name evidence="1" type="ORF">ACRB68_71320</name>
</gene>
<reference evidence="1 2" key="1">
    <citation type="submission" date="2019-10" db="EMBL/GenBank/DDBJ databases">
        <title>Actinomadura rubteroloni sp. nov. and Actinomadura macrotermitis sp. nov., isolated from the gut of fungus growing-termite Macrotermes natalensis.</title>
        <authorList>
            <person name="Benndorf R."/>
            <person name="Martin K."/>
            <person name="Kuefner M."/>
            <person name="De Beer W."/>
            <person name="Kaster A.-K."/>
            <person name="Vollmers J."/>
            <person name="Poulsen M."/>
            <person name="Beemelmanns C."/>
        </authorList>
    </citation>
    <scope>NUCLEOTIDE SEQUENCE [LARGE SCALE GENOMIC DNA]</scope>
    <source>
        <strain evidence="1 2">RB68</strain>
    </source>
</reference>
<accession>A0A7K0C6D0</accession>
<proteinExistence type="predicted"/>